<evidence type="ECO:0000256" key="9">
    <source>
        <dbReference type="SAM" id="SignalP"/>
    </source>
</evidence>
<evidence type="ECO:0000313" key="11">
    <source>
        <dbReference type="EMBL" id="EFO89244.1"/>
    </source>
</evidence>
<evidence type="ECO:0000256" key="4">
    <source>
        <dbReference type="ARBA" id="ARBA00022695"/>
    </source>
</evidence>
<dbReference type="PANTHER" id="PTHR33568:SF3">
    <property type="entry name" value="DNA-DIRECTED DNA POLYMERASE"/>
    <property type="match status" value="1"/>
</dbReference>
<evidence type="ECO:0000256" key="5">
    <source>
        <dbReference type="ARBA" id="ARBA00022705"/>
    </source>
</evidence>
<accession>E3N816</accession>
<keyword evidence="4" id="KW-0548">Nucleotidyltransferase</keyword>
<feature type="domain" description="DNA-directed DNA polymerase family B mitochondria/virus" evidence="10">
    <location>
        <begin position="731"/>
        <end position="918"/>
    </location>
</feature>
<keyword evidence="9" id="KW-0732">Signal</keyword>
<protein>
    <recommendedName>
        <fullName evidence="2">DNA-directed DNA polymerase</fullName>
        <ecNumber evidence="2">2.7.7.7</ecNumber>
    </recommendedName>
</protein>
<dbReference type="eggNOG" id="ENOG502QQ9V">
    <property type="taxonomic scope" value="Eukaryota"/>
</dbReference>
<dbReference type="HOGENOM" id="CLU_268450_0_0_1"/>
<dbReference type="EMBL" id="DS268553">
    <property type="protein sequence ID" value="EFO89244.1"/>
    <property type="molecule type" value="Genomic_DNA"/>
</dbReference>
<sequence>MYLLFLPLVTCVSIFTKTEPSIEFDLFNVPVETNFFGHFEGYNMFGKPKLVHFHQFEDTLVDNRSQTYKINKNCTFDVIGDQELLMHCFGRLLKITRNETHLLDIYSDLFTFDHVHRQIYLWRDPYIYKLEAGDSNPSWRVENLQDFNVVSGLLTILFTNGTIVHNDSVLTSVNPKLYTRLPIFAAPDFEYTRPDSNSSFSTNIDNIFWFYGVDNDGIPKHLPQITCIEGIPDVEFLKQHRFKNNIIVMDDLMNIFARDKKSLHLLNDLFCVYAHHYNCAIFNLVQSAFALPPTTRNNSTYLILMRNLSDASQIKNLLIQQFGEKWRGALKAYQSVMSKPYNAMMINNDPNADPCFRIMEDFLHEFPIVYNADCNKAKMIKRYRLIEIDGHNPLDPPRRLLDEILNDKTLDVDSKRQFYQDLLYRVKNLPHLRIIDRNILKTFDELVKNYEKTPNLKQISEAKSPVDEKYYDEGNITEMDDTQKKNFDYDGGIPDDKYYDLDNKAPAKRKELEEFLAAERAADKKFNFVEEIENYCYNDVFILASAMTNFEKSFEEMTDVCLLEESVTAASAAMQVFRRGHLKNGSPIVLDAKPAVSVNASVMSQKYMAWIEHNEKVHVQMSTTYGEKKIGKYRVDGFIDKCEEYPKGQIIDFRGCYWHGHCCKYSEESMIGDKTVKKIREKDDKRVRILEQSYPVQVVWECEVRNQLKNDVDMAEFFEGYEPMDLLHCERALVGGRTEVFRLYTNNNGKKLHYLDVVSLYPTVMKYEPYPVGPPADVERSRIPTPMTSPDQLTFMGFLSCRVVAPRDLKLPLLPGRVANRLMFYLCHSKFYKPKDLSKLYKIPECAKNQLQGPCQHSDEERSFNGTFTTFELTKALSLGYTITEAYHGVEYPLWLKNDENNEGGLFTSYINKMMAEKIYSSGFPSNVVTDEEKEAYRDEYAAKEHINLDDLTRFIKNPGMRAVAKLLLNSLVSISIFFFLKNKIQFQWGKFAQRVDRIQTEIITKAAKFWRLVHDTSIELIDVRPVNNIVVVQYRKQVETLTSLRTGAVHIAALTTSYARLRLYKFMEAVGDENIIYTDTDSIVFAVPDGCQNPLVDEMGPYLGQLTSEIDGEMKEFVTTGPKTYCYTETLESGEEKVSRKAKGVTMNSQVDKKFTFSKMKQLVDEVLNKDPTRTVEEFPQHKMIRDRAHNVYSKNTTKKFRYTFNKRRVLSDGSTLPYGYC</sequence>
<dbReference type="AlphaFoldDB" id="E3N816"/>
<dbReference type="GO" id="GO:0003887">
    <property type="term" value="F:DNA-directed DNA polymerase activity"/>
    <property type="evidence" value="ECO:0007669"/>
    <property type="project" value="UniProtKB-KW"/>
</dbReference>
<evidence type="ECO:0000256" key="2">
    <source>
        <dbReference type="ARBA" id="ARBA00012417"/>
    </source>
</evidence>
<dbReference type="Gene3D" id="3.90.1600.10">
    <property type="entry name" value="Palm domain of DNA polymerase"/>
    <property type="match status" value="1"/>
</dbReference>
<evidence type="ECO:0000256" key="1">
    <source>
        <dbReference type="ARBA" id="ARBA00005755"/>
    </source>
</evidence>
<dbReference type="GO" id="GO:0000166">
    <property type="term" value="F:nucleotide binding"/>
    <property type="evidence" value="ECO:0007669"/>
    <property type="project" value="InterPro"/>
</dbReference>
<dbReference type="GO" id="GO:0006260">
    <property type="term" value="P:DNA replication"/>
    <property type="evidence" value="ECO:0007669"/>
    <property type="project" value="UniProtKB-KW"/>
</dbReference>
<feature type="signal peptide" evidence="9">
    <location>
        <begin position="1"/>
        <end position="20"/>
    </location>
</feature>
<keyword evidence="3" id="KW-0808">Transferase</keyword>
<dbReference type="InterPro" id="IPR004868">
    <property type="entry name" value="DNA-dir_DNA_pol_B_mt/vir"/>
</dbReference>
<dbReference type="SUPFAM" id="SSF56672">
    <property type="entry name" value="DNA/RNA polymerases"/>
    <property type="match status" value="1"/>
</dbReference>
<evidence type="ECO:0000256" key="3">
    <source>
        <dbReference type="ARBA" id="ARBA00022679"/>
    </source>
</evidence>
<dbReference type="InterPro" id="IPR023211">
    <property type="entry name" value="DNA_pol_palm_dom_sf"/>
</dbReference>
<dbReference type="GO" id="GO:0003677">
    <property type="term" value="F:DNA binding"/>
    <property type="evidence" value="ECO:0007669"/>
    <property type="project" value="UniProtKB-KW"/>
</dbReference>
<evidence type="ECO:0000256" key="6">
    <source>
        <dbReference type="ARBA" id="ARBA00022932"/>
    </source>
</evidence>
<organism evidence="12">
    <name type="scientific">Caenorhabditis remanei</name>
    <name type="common">Caenorhabditis vulgaris</name>
    <dbReference type="NCBI Taxonomy" id="31234"/>
    <lineage>
        <taxon>Eukaryota</taxon>
        <taxon>Metazoa</taxon>
        <taxon>Ecdysozoa</taxon>
        <taxon>Nematoda</taxon>
        <taxon>Chromadorea</taxon>
        <taxon>Rhabditida</taxon>
        <taxon>Rhabditina</taxon>
        <taxon>Rhabditomorpha</taxon>
        <taxon>Rhabditoidea</taxon>
        <taxon>Rhabditidae</taxon>
        <taxon>Peloderinae</taxon>
        <taxon>Caenorhabditis</taxon>
    </lineage>
</organism>
<evidence type="ECO:0000259" key="10">
    <source>
        <dbReference type="Pfam" id="PF03175"/>
    </source>
</evidence>
<dbReference type="Gene3D" id="3.40.960.10">
    <property type="entry name" value="VSR Endonuclease"/>
    <property type="match status" value="1"/>
</dbReference>
<keyword evidence="7" id="KW-0238">DNA-binding</keyword>
<keyword evidence="5" id="KW-0235">DNA replication</keyword>
<dbReference type="PANTHER" id="PTHR33568">
    <property type="entry name" value="DNA POLYMERASE"/>
    <property type="match status" value="1"/>
</dbReference>
<dbReference type="Pfam" id="PF03175">
    <property type="entry name" value="DNA_pol_B_2"/>
    <property type="match status" value="1"/>
</dbReference>
<dbReference type="OrthoDB" id="8196304at2759"/>
<dbReference type="Proteomes" id="UP000008281">
    <property type="component" value="Unassembled WGS sequence"/>
</dbReference>
<reference evidence="11" key="1">
    <citation type="submission" date="2007-07" db="EMBL/GenBank/DDBJ databases">
        <title>PCAP assembly of the Caenorhabditis remanei genome.</title>
        <authorList>
            <consortium name="The Caenorhabditis remanei Sequencing Consortium"/>
            <person name="Wilson R.K."/>
        </authorList>
    </citation>
    <scope>NUCLEOTIDE SEQUENCE [LARGE SCALE GENOMIC DNA]</scope>
    <source>
        <strain evidence="11">PB4641</strain>
    </source>
</reference>
<keyword evidence="12" id="KW-1185">Reference proteome</keyword>
<evidence type="ECO:0000256" key="7">
    <source>
        <dbReference type="ARBA" id="ARBA00023125"/>
    </source>
</evidence>
<dbReference type="InParanoid" id="E3N816"/>
<gene>
    <name evidence="11" type="ORF">CRE_16331</name>
</gene>
<proteinExistence type="inferred from homology"/>
<evidence type="ECO:0000313" key="12">
    <source>
        <dbReference type="Proteomes" id="UP000008281"/>
    </source>
</evidence>
<comment type="catalytic activity">
    <reaction evidence="8">
        <text>DNA(n) + a 2'-deoxyribonucleoside 5'-triphosphate = DNA(n+1) + diphosphate</text>
        <dbReference type="Rhea" id="RHEA:22508"/>
        <dbReference type="Rhea" id="RHEA-COMP:17339"/>
        <dbReference type="Rhea" id="RHEA-COMP:17340"/>
        <dbReference type="ChEBI" id="CHEBI:33019"/>
        <dbReference type="ChEBI" id="CHEBI:61560"/>
        <dbReference type="ChEBI" id="CHEBI:173112"/>
        <dbReference type="EC" id="2.7.7.7"/>
    </reaction>
</comment>
<evidence type="ECO:0000256" key="8">
    <source>
        <dbReference type="ARBA" id="ARBA00049244"/>
    </source>
</evidence>
<name>E3N816_CAERE</name>
<keyword evidence="6" id="KW-0239">DNA-directed DNA polymerase</keyword>
<comment type="similarity">
    <text evidence="1">Belongs to the DNA polymerase type-B family.</text>
</comment>
<feature type="chain" id="PRO_5003178271" description="DNA-directed DNA polymerase" evidence="9">
    <location>
        <begin position="21"/>
        <end position="1223"/>
    </location>
</feature>
<dbReference type="EC" id="2.7.7.7" evidence="2"/>
<dbReference type="InterPro" id="IPR043502">
    <property type="entry name" value="DNA/RNA_pol_sf"/>
</dbReference>